<dbReference type="Proteomes" id="UP000199263">
    <property type="component" value="Unassembled WGS sequence"/>
</dbReference>
<feature type="domain" description="GIY-YIG" evidence="1">
    <location>
        <begin position="10"/>
        <end position="99"/>
    </location>
</feature>
<dbReference type="GO" id="GO:0004519">
    <property type="term" value="F:endonuclease activity"/>
    <property type="evidence" value="ECO:0007669"/>
    <property type="project" value="UniProtKB-KW"/>
</dbReference>
<evidence type="ECO:0000313" key="3">
    <source>
        <dbReference type="Proteomes" id="UP000199263"/>
    </source>
</evidence>
<dbReference type="Gene3D" id="3.40.1440.10">
    <property type="entry name" value="GIY-YIG endonuclease"/>
    <property type="match status" value="1"/>
</dbReference>
<proteinExistence type="predicted"/>
<evidence type="ECO:0000313" key="2">
    <source>
        <dbReference type="EMBL" id="SFC13993.1"/>
    </source>
</evidence>
<dbReference type="PROSITE" id="PS50164">
    <property type="entry name" value="GIY_YIG"/>
    <property type="match status" value="1"/>
</dbReference>
<dbReference type="InterPro" id="IPR035901">
    <property type="entry name" value="GIY-YIG_endonuc_sf"/>
</dbReference>
<dbReference type="AlphaFoldDB" id="A0A1I1GXV1"/>
<dbReference type="EMBL" id="FOMG01000001">
    <property type="protein sequence ID" value="SFC13993.1"/>
    <property type="molecule type" value="Genomic_DNA"/>
</dbReference>
<name>A0A1I1GXV1_9CLOT</name>
<dbReference type="STRING" id="119641.SAMN05421842_10130"/>
<dbReference type="SUPFAM" id="SSF82771">
    <property type="entry name" value="GIY-YIG endonuclease"/>
    <property type="match status" value="1"/>
</dbReference>
<gene>
    <name evidence="2" type="ORF">SAMN05421842_10130</name>
</gene>
<dbReference type="InterPro" id="IPR006350">
    <property type="entry name" value="Intron_endoG1"/>
</dbReference>
<keyword evidence="2" id="KW-0540">Nuclease</keyword>
<dbReference type="RefSeq" id="WP_090087340.1">
    <property type="nucleotide sequence ID" value="NZ_FOMG01000001.1"/>
</dbReference>
<keyword evidence="2" id="KW-0255">Endonuclease</keyword>
<dbReference type="SMART" id="SM00465">
    <property type="entry name" value="GIYc"/>
    <property type="match status" value="1"/>
</dbReference>
<dbReference type="OrthoDB" id="2058583at2"/>
<dbReference type="NCBIfam" id="TIGR01453">
    <property type="entry name" value="grpIintron_endo"/>
    <property type="match status" value="1"/>
</dbReference>
<sequence length="286" mass="33790">MNIELNKIPILPGVYIIKCLDNKRMYIGSAKNLQTRFRTYKSQLKYANHKVEQLNDDIKKYGLDNIEIDILCTCTGRVRTIIERYYIKHYNAISLGYNSINAPKVLAKDKINIIGNTIKGKNILYINNWLEKYILELFDYKDSEVDKVISMKDLVEMFEKEFKVEIDDLSIIFEFIRKLDATIFVKDTDSDIYYEISGNQMWKFMHWEEFSSDKYIDKDTKDRVCNQLTLSNIFVECTKYNGNNNVDIERIFQSIDSFRANNQIIDATYKIQYHRLGNLDLGFVDK</sequence>
<organism evidence="2 3">
    <name type="scientific">Clostridium uliginosum</name>
    <dbReference type="NCBI Taxonomy" id="119641"/>
    <lineage>
        <taxon>Bacteria</taxon>
        <taxon>Bacillati</taxon>
        <taxon>Bacillota</taxon>
        <taxon>Clostridia</taxon>
        <taxon>Eubacteriales</taxon>
        <taxon>Clostridiaceae</taxon>
        <taxon>Clostridium</taxon>
    </lineage>
</organism>
<keyword evidence="2" id="KW-0378">Hydrolase</keyword>
<dbReference type="Pfam" id="PF01541">
    <property type="entry name" value="GIY-YIG"/>
    <property type="match status" value="1"/>
</dbReference>
<keyword evidence="3" id="KW-1185">Reference proteome</keyword>
<dbReference type="InterPro" id="IPR000305">
    <property type="entry name" value="GIY-YIG_endonuc"/>
</dbReference>
<accession>A0A1I1GXV1</accession>
<evidence type="ECO:0000259" key="1">
    <source>
        <dbReference type="PROSITE" id="PS50164"/>
    </source>
</evidence>
<reference evidence="2 3" key="1">
    <citation type="submission" date="2016-10" db="EMBL/GenBank/DDBJ databases">
        <authorList>
            <person name="de Groot N.N."/>
        </authorList>
    </citation>
    <scope>NUCLEOTIDE SEQUENCE [LARGE SCALE GENOMIC DNA]</scope>
    <source>
        <strain evidence="2 3">DSM 12992</strain>
    </source>
</reference>
<protein>
    <submittedName>
        <fullName evidence="2">Group I intron endonuclease</fullName>
    </submittedName>
</protein>